<dbReference type="SUPFAM" id="SSF50998">
    <property type="entry name" value="Quinoprotein alcohol dehydrogenase-like"/>
    <property type="match status" value="1"/>
</dbReference>
<proteinExistence type="inferred from homology"/>
<evidence type="ECO:0000256" key="3">
    <source>
        <dbReference type="ARBA" id="ARBA00022558"/>
    </source>
</evidence>
<dbReference type="Pfam" id="PF05567">
    <property type="entry name" value="T4P_PilY1"/>
    <property type="match status" value="1"/>
</dbReference>
<evidence type="ECO:0000259" key="7">
    <source>
        <dbReference type="Pfam" id="PF05567"/>
    </source>
</evidence>
<name>A0A508B9D4_9GAMM</name>
<dbReference type="Gene3D" id="2.130.10.10">
    <property type="entry name" value="YVTN repeat-like/Quinoprotein amine dehydrogenase"/>
    <property type="match status" value="1"/>
</dbReference>
<comment type="caution">
    <text evidence="8">The sequence shown here is derived from an EMBL/GenBank/DDBJ whole genome shotgun (WGS) entry which is preliminary data.</text>
</comment>
<dbReference type="GO" id="GO:0009289">
    <property type="term" value="C:pilus"/>
    <property type="evidence" value="ECO:0007669"/>
    <property type="project" value="UniProtKB-SubCell"/>
</dbReference>
<keyword evidence="4" id="KW-0479">Metal-binding</keyword>
<evidence type="ECO:0000313" key="8">
    <source>
        <dbReference type="EMBL" id="KAB8196955.1"/>
    </source>
</evidence>
<dbReference type="EMBL" id="VICD02000056">
    <property type="protein sequence ID" value="KAB8196955.1"/>
    <property type="molecule type" value="Genomic_DNA"/>
</dbReference>
<accession>A0A508B9D4</accession>
<comment type="similarity">
    <text evidence="2">Belongs to the PilY1 family.</text>
</comment>
<evidence type="ECO:0000256" key="2">
    <source>
        <dbReference type="ARBA" id="ARBA00008387"/>
    </source>
</evidence>
<protein>
    <submittedName>
        <fullName evidence="8">PQQ-binding-like beta-propeller repeat protein</fullName>
    </submittedName>
</protein>
<dbReference type="InterPro" id="IPR008707">
    <property type="entry name" value="B-propeller_PilY1"/>
</dbReference>
<dbReference type="Proteomes" id="UP000320431">
    <property type="component" value="Unassembled WGS sequence"/>
</dbReference>
<comment type="subcellular location">
    <subcellularLocation>
        <location evidence="1">Fimbrium</location>
    </subcellularLocation>
</comment>
<evidence type="ECO:0000313" key="9">
    <source>
        <dbReference type="Proteomes" id="UP000320431"/>
    </source>
</evidence>
<dbReference type="AlphaFoldDB" id="A0A508B9D4"/>
<evidence type="ECO:0000256" key="6">
    <source>
        <dbReference type="ARBA" id="ARBA00023263"/>
    </source>
</evidence>
<gene>
    <name evidence="8" type="ORF">FKV24_004205</name>
</gene>
<dbReference type="InterPro" id="IPR011047">
    <property type="entry name" value="Quinoprotein_ADH-like_sf"/>
</dbReference>
<keyword evidence="5" id="KW-0106">Calcium</keyword>
<keyword evidence="6" id="KW-0281">Fimbrium</keyword>
<evidence type="ECO:0000256" key="5">
    <source>
        <dbReference type="ARBA" id="ARBA00022837"/>
    </source>
</evidence>
<reference evidence="8 9" key="1">
    <citation type="submission" date="2019-10" db="EMBL/GenBank/DDBJ databases">
        <title>Lysobacter alkalisoli sp. nov., isolated from saline-alkaline soil.</title>
        <authorList>
            <person name="Sun J.-Q."/>
        </authorList>
    </citation>
    <scope>NUCLEOTIDE SEQUENCE [LARGE SCALE GENOMIC DNA]</scope>
    <source>
        <strain evidence="8 9">KCTC 42381</strain>
    </source>
</reference>
<feature type="domain" description="PilY1 beta-propeller" evidence="7">
    <location>
        <begin position="555"/>
        <end position="828"/>
    </location>
</feature>
<dbReference type="InterPro" id="IPR015943">
    <property type="entry name" value="WD40/YVTN_repeat-like_dom_sf"/>
</dbReference>
<evidence type="ECO:0000256" key="4">
    <source>
        <dbReference type="ARBA" id="ARBA00022723"/>
    </source>
</evidence>
<keyword evidence="3" id="KW-1029">Fimbrium biogenesis</keyword>
<sequence>MKADGTRRTGGTTYNAVYPSLNHVGGATINLRDPKSCSAEEFNGEPVTFCGGIQYFHVPKNKGNTATAYLSNGANYWRYYILDNSFAGDAGRVLRCGYTADTGLWNKGCTWATPTGRTDAQERQNYARWFSYHRTRIKSAKAGSSEAFQSLDGDKYRVGFTTIWGPNGDGADNPQFLIPVNADNGLFRGSNRTIWFNRLHGARGYNGTPLLPALNRAGNYYSNRSDNGPGGGLKNSDGRQFACRQNFAILTTDGYWNSGSSNKGDADSIAGDTITGPNRAKYTYRPSRPYRDNRGPTLADVAMHYWKNDLRPDLDNVVPQSPGNPAFWQHMVTFGISIGLQGTLDPKTAVNAPGASNDLTDGGLSWPNPLDEEDNHRIDDLFHAAVNSRGKFVAASDPAAFAKGLQDALAAIANNTSSSSSVAASSTSLQAGSTLFQATFVGGQWTGELRGLAVTASGIDGSNPKWEASQQLPAFASRKIFTSDLATTGAAFPTLSQIGALNTVAAPAASNGAAVANYLKGDTSQEIRNGGSFRDRVGLLGDIIHSSPAYLRDNDTVFVGSNDGMLHAFDASSGVERFAYIPGGIAMTDLKTLVAPDYAHKYFVDGPVVVSTKAQTPNRNVLVGTMGRGGSGVFALDVTNPRSFAASDVEWDLASVPDMGQVIGDPFIARLNNGKTGVIIGNGVNSPDDKAYLIVIDIADGTVLATIPADGSVNNGLSSPRGVDEDLDGDVDHVYAGDLLGNLWKFDLSNSNESRWESANKVGSTPVPLFVARDADGNRQPISGGVTTAVEPGTFRRWVFFGTGRYITSDDPQDKSVQTMYGLIDEAAAIASRADLVKRTTAAAGVVGGRRVRTFEPSSTAMPPDKEGWYVDFAPPAPGTAEGERMIGNPDVVAQVLQFSSIVPSDDPCAPGGRGFVNVLNPFTGASVTDYFFDADGDGVFSDDELNGNAIGSLELDVGMVGDGVLFDKLLGAGGTKGNTDDVNVNNPVAPGRISWREILRN</sequence>
<organism evidence="8 9">
    <name type="scientific">Marilutibacter maris</name>
    <dbReference type="NCBI Taxonomy" id="1605891"/>
    <lineage>
        <taxon>Bacteria</taxon>
        <taxon>Pseudomonadati</taxon>
        <taxon>Pseudomonadota</taxon>
        <taxon>Gammaproteobacteria</taxon>
        <taxon>Lysobacterales</taxon>
        <taxon>Lysobacteraceae</taxon>
        <taxon>Marilutibacter</taxon>
    </lineage>
</organism>
<dbReference type="GO" id="GO:0046872">
    <property type="term" value="F:metal ion binding"/>
    <property type="evidence" value="ECO:0007669"/>
    <property type="project" value="UniProtKB-KW"/>
</dbReference>
<evidence type="ECO:0000256" key="1">
    <source>
        <dbReference type="ARBA" id="ARBA00004561"/>
    </source>
</evidence>